<reference evidence="3" key="1">
    <citation type="journal article" date="2019" name="Int. J. Syst. Evol. Microbiol.">
        <title>The Global Catalogue of Microorganisms (GCM) 10K type strain sequencing project: providing services to taxonomists for standard genome sequencing and annotation.</title>
        <authorList>
            <consortium name="The Broad Institute Genomics Platform"/>
            <consortium name="The Broad Institute Genome Sequencing Center for Infectious Disease"/>
            <person name="Wu L."/>
            <person name="Ma J."/>
        </authorList>
    </citation>
    <scope>NUCLEOTIDE SEQUENCE [LARGE SCALE GENOMIC DNA]</scope>
    <source>
        <strain evidence="3">CGMCC 1.12192</strain>
    </source>
</reference>
<comment type="caution">
    <text evidence="2">The sequence shown here is derived from an EMBL/GenBank/DDBJ whole genome shotgun (WGS) entry which is preliminary data.</text>
</comment>
<evidence type="ECO:0000256" key="1">
    <source>
        <dbReference type="SAM" id="Phobius"/>
    </source>
</evidence>
<gene>
    <name evidence="2" type="ORF">ACFPER_14910</name>
</gene>
<keyword evidence="3" id="KW-1185">Reference proteome</keyword>
<dbReference type="EMBL" id="JBHSJC010000002">
    <property type="protein sequence ID" value="MFC4830094.1"/>
    <property type="molecule type" value="Genomic_DNA"/>
</dbReference>
<sequence length="237" mass="24208">MTYPLYPADPARDPAEPFRTLDTAPTPLARIGADAETPWDDVVVDDRPITIEEVAERQRAAFGGPKIGSAFFGWLTASASGAGVVGVLVVVAALLGVRVLPDPWAVGAVGPLDALTVGWVVTGALLAILLAAFYCGGYVAGRMARFSPIAQGVAVWVWALVAVIAVAVAGAALDVRYGILAAVAQAVPRLPVSADLLVIAWIAVGVGVAIVSLGGAILGAVVGVRYHRRVDAVGLDA</sequence>
<feature type="transmembrane region" description="Helical" evidence="1">
    <location>
        <begin position="71"/>
        <end position="97"/>
    </location>
</feature>
<dbReference type="RefSeq" id="WP_204394864.1">
    <property type="nucleotide sequence ID" value="NZ_JAFBBW010000001.1"/>
</dbReference>
<protein>
    <submittedName>
        <fullName evidence="2">Uncharacterized protein</fullName>
    </submittedName>
</protein>
<keyword evidence="1" id="KW-0472">Membrane</keyword>
<name>A0ABV9R929_9MICO</name>
<feature type="transmembrane region" description="Helical" evidence="1">
    <location>
        <begin position="117"/>
        <end position="141"/>
    </location>
</feature>
<keyword evidence="1" id="KW-1133">Transmembrane helix</keyword>
<feature type="transmembrane region" description="Helical" evidence="1">
    <location>
        <begin position="198"/>
        <end position="222"/>
    </location>
</feature>
<proteinExistence type="predicted"/>
<evidence type="ECO:0000313" key="2">
    <source>
        <dbReference type="EMBL" id="MFC4830094.1"/>
    </source>
</evidence>
<dbReference type="Proteomes" id="UP001595960">
    <property type="component" value="Unassembled WGS sequence"/>
</dbReference>
<feature type="transmembrane region" description="Helical" evidence="1">
    <location>
        <begin position="153"/>
        <end position="173"/>
    </location>
</feature>
<keyword evidence="1" id="KW-0812">Transmembrane</keyword>
<evidence type="ECO:0000313" key="3">
    <source>
        <dbReference type="Proteomes" id="UP001595960"/>
    </source>
</evidence>
<organism evidence="2 3">
    <name type="scientific">Agromyces aurantiacus</name>
    <dbReference type="NCBI Taxonomy" id="165814"/>
    <lineage>
        <taxon>Bacteria</taxon>
        <taxon>Bacillati</taxon>
        <taxon>Actinomycetota</taxon>
        <taxon>Actinomycetes</taxon>
        <taxon>Micrococcales</taxon>
        <taxon>Microbacteriaceae</taxon>
        <taxon>Agromyces</taxon>
    </lineage>
</organism>
<accession>A0ABV9R929</accession>